<keyword evidence="4" id="KW-1185">Reference proteome</keyword>
<evidence type="ECO:0000256" key="2">
    <source>
        <dbReference type="SAM" id="Phobius"/>
    </source>
</evidence>
<dbReference type="AlphaFoldDB" id="A0AAV9NPQ0"/>
<accession>A0AAV9NPQ0</accession>
<protein>
    <submittedName>
        <fullName evidence="3">Uncharacterized protein</fullName>
    </submittedName>
</protein>
<comment type="caution">
    <text evidence="3">The sequence shown here is derived from an EMBL/GenBank/DDBJ whole genome shotgun (WGS) entry which is preliminary data.</text>
</comment>
<gene>
    <name evidence="3" type="ORF">LTR84_007717</name>
</gene>
<organism evidence="3 4">
    <name type="scientific">Exophiala bonariae</name>
    <dbReference type="NCBI Taxonomy" id="1690606"/>
    <lineage>
        <taxon>Eukaryota</taxon>
        <taxon>Fungi</taxon>
        <taxon>Dikarya</taxon>
        <taxon>Ascomycota</taxon>
        <taxon>Pezizomycotina</taxon>
        <taxon>Eurotiomycetes</taxon>
        <taxon>Chaetothyriomycetidae</taxon>
        <taxon>Chaetothyriales</taxon>
        <taxon>Herpotrichiellaceae</taxon>
        <taxon>Exophiala</taxon>
    </lineage>
</organism>
<feature type="compositionally biased region" description="Polar residues" evidence="1">
    <location>
        <begin position="260"/>
        <end position="269"/>
    </location>
</feature>
<dbReference type="Proteomes" id="UP001358417">
    <property type="component" value="Unassembled WGS sequence"/>
</dbReference>
<dbReference type="PANTHER" id="PTHR35179:SF1">
    <property type="entry name" value="INTEGRAL MEMBRANE PROTEIN"/>
    <property type="match status" value="1"/>
</dbReference>
<dbReference type="EMBL" id="JAVRRD010000003">
    <property type="protein sequence ID" value="KAK5061175.1"/>
    <property type="molecule type" value="Genomic_DNA"/>
</dbReference>
<sequence>MTGFLIPPWYEVVAPGHEDMYIASIVWGFTLACGMFTFSKAVRQTSVAWKRARRVTVYAFMVWLELLASSTMGILSWLFLYGALEPSFQLYFLLVCLWVVQVQMLMQIIINRIALLVYDQRQITKLKWIVALIIGLINVSVFCIWIPARLQISKKIIFINEIWDRIEKVLFLFVDAGLSLYFIHMVRAKLLANGLTKYTVLFRFTLFMVAISLTLDIALIGTMSLPNGFVYVQFHPLVYLLKLHIEMKIADLIAKIVKATSPSSGDRPSTGTGAGAGATHSRSTRMATLRPADHNSNKGYSAHITATQPESYRENEELGQEQKTHEFGGIRKTISTTVVQKVSDEDEIGSESSSTRHLKK</sequence>
<evidence type="ECO:0000256" key="1">
    <source>
        <dbReference type="SAM" id="MobiDB-lite"/>
    </source>
</evidence>
<evidence type="ECO:0000313" key="3">
    <source>
        <dbReference type="EMBL" id="KAK5061175.1"/>
    </source>
</evidence>
<feature type="region of interest" description="Disordered" evidence="1">
    <location>
        <begin position="260"/>
        <end position="284"/>
    </location>
</feature>
<feature type="transmembrane region" description="Helical" evidence="2">
    <location>
        <begin position="58"/>
        <end position="84"/>
    </location>
</feature>
<name>A0AAV9NPQ0_9EURO</name>
<feature type="transmembrane region" description="Helical" evidence="2">
    <location>
        <begin position="200"/>
        <end position="222"/>
    </location>
</feature>
<dbReference type="PANTHER" id="PTHR35179">
    <property type="entry name" value="PROTEIN CBG02620"/>
    <property type="match status" value="1"/>
</dbReference>
<keyword evidence="2" id="KW-0812">Transmembrane</keyword>
<feature type="transmembrane region" description="Helical" evidence="2">
    <location>
        <begin position="20"/>
        <end position="38"/>
    </location>
</feature>
<keyword evidence="2" id="KW-0472">Membrane</keyword>
<feature type="compositionally biased region" description="Basic and acidic residues" evidence="1">
    <location>
        <begin position="311"/>
        <end position="329"/>
    </location>
</feature>
<evidence type="ECO:0000313" key="4">
    <source>
        <dbReference type="Proteomes" id="UP001358417"/>
    </source>
</evidence>
<feature type="transmembrane region" description="Helical" evidence="2">
    <location>
        <begin position="126"/>
        <end position="148"/>
    </location>
</feature>
<feature type="region of interest" description="Disordered" evidence="1">
    <location>
        <begin position="305"/>
        <end position="360"/>
    </location>
</feature>
<proteinExistence type="predicted"/>
<dbReference type="GeneID" id="89975882"/>
<keyword evidence="2" id="KW-1133">Transmembrane helix</keyword>
<feature type="transmembrane region" description="Helical" evidence="2">
    <location>
        <begin position="90"/>
        <end position="114"/>
    </location>
</feature>
<reference evidence="3 4" key="1">
    <citation type="submission" date="2023-08" db="EMBL/GenBank/DDBJ databases">
        <title>Black Yeasts Isolated from many extreme environments.</title>
        <authorList>
            <person name="Coleine C."/>
            <person name="Stajich J.E."/>
            <person name="Selbmann L."/>
        </authorList>
    </citation>
    <scope>NUCLEOTIDE SEQUENCE [LARGE SCALE GENOMIC DNA]</scope>
    <source>
        <strain evidence="3 4">CCFEE 5792</strain>
    </source>
</reference>
<feature type="transmembrane region" description="Helical" evidence="2">
    <location>
        <begin position="168"/>
        <end position="188"/>
    </location>
</feature>
<dbReference type="RefSeq" id="XP_064710272.1">
    <property type="nucleotide sequence ID" value="XM_064851269.1"/>
</dbReference>